<name>A0A6G0Y4S1_APHCR</name>
<reference evidence="1 2" key="1">
    <citation type="submission" date="2019-08" db="EMBL/GenBank/DDBJ databases">
        <title>Whole genome of Aphis craccivora.</title>
        <authorList>
            <person name="Voronova N.V."/>
            <person name="Shulinski R.S."/>
            <person name="Bandarenka Y.V."/>
            <person name="Zhorov D.G."/>
            <person name="Warner D."/>
        </authorList>
    </citation>
    <scope>NUCLEOTIDE SEQUENCE [LARGE SCALE GENOMIC DNA]</scope>
    <source>
        <strain evidence="1">180601</strain>
        <tissue evidence="1">Whole Body</tissue>
    </source>
</reference>
<evidence type="ECO:0000313" key="1">
    <source>
        <dbReference type="EMBL" id="KAF0749080.1"/>
    </source>
</evidence>
<protein>
    <submittedName>
        <fullName evidence="1">Protein PFC0760c-like</fullName>
    </submittedName>
</protein>
<dbReference type="OrthoDB" id="6623900at2759"/>
<gene>
    <name evidence="1" type="ORF">FWK35_00016335</name>
</gene>
<evidence type="ECO:0000313" key="2">
    <source>
        <dbReference type="Proteomes" id="UP000478052"/>
    </source>
</evidence>
<accession>A0A6G0Y4S1</accession>
<keyword evidence="2" id="KW-1185">Reference proteome</keyword>
<dbReference type="AlphaFoldDB" id="A0A6G0Y4S1"/>
<sequence length="424" mass="48905">MNVMNKNNMCTVDTNIDNICSINFDSSTCSDLLLKQDMDVIKVSDKCIPYKTTNIVENSLMSIFDEPKENILIESFTNVDDLINYSDSNTSSSISKKNIELNSLQTFDFDNSNSDFCSIGNHPISENNVFKEENITCHLPLDQIKSNSITNQYFDTVIKEEIKIKSNSFNNKINHSCLLENDNLSSNKDNYSKLNKNLGTKCYCKNFSSFNNNDNKIFTSKIKHFAFNNNAKKIRQKILHQKHLEANILKILITKERKNIIQSKDHIPIFNSISINKKNEKCNNLKDNDHIKPSILSMLKDVYVDVDYLTEYCDYNTSDNKLPEPDKNNKDIKFNIQPSKVKPIEDNIHIMFKDNSASTSNYTTKIKPINPKPFHEKDDNFNKRYIIDNTSTSNSTTRKYPINFDSCDKNNFNSNKNKISKKSI</sequence>
<organism evidence="1 2">
    <name type="scientific">Aphis craccivora</name>
    <name type="common">Cowpea aphid</name>
    <dbReference type="NCBI Taxonomy" id="307492"/>
    <lineage>
        <taxon>Eukaryota</taxon>
        <taxon>Metazoa</taxon>
        <taxon>Ecdysozoa</taxon>
        <taxon>Arthropoda</taxon>
        <taxon>Hexapoda</taxon>
        <taxon>Insecta</taxon>
        <taxon>Pterygota</taxon>
        <taxon>Neoptera</taxon>
        <taxon>Paraneoptera</taxon>
        <taxon>Hemiptera</taxon>
        <taxon>Sternorrhyncha</taxon>
        <taxon>Aphidomorpha</taxon>
        <taxon>Aphidoidea</taxon>
        <taxon>Aphididae</taxon>
        <taxon>Aphidini</taxon>
        <taxon>Aphis</taxon>
        <taxon>Aphis</taxon>
    </lineage>
</organism>
<dbReference type="Proteomes" id="UP000478052">
    <property type="component" value="Unassembled WGS sequence"/>
</dbReference>
<comment type="caution">
    <text evidence="1">The sequence shown here is derived from an EMBL/GenBank/DDBJ whole genome shotgun (WGS) entry which is preliminary data.</text>
</comment>
<dbReference type="EMBL" id="VUJU01006231">
    <property type="protein sequence ID" value="KAF0749080.1"/>
    <property type="molecule type" value="Genomic_DNA"/>
</dbReference>
<proteinExistence type="predicted"/>